<keyword evidence="3" id="KW-1185">Reference proteome</keyword>
<feature type="compositionally biased region" description="Polar residues" evidence="1">
    <location>
        <begin position="214"/>
        <end position="224"/>
    </location>
</feature>
<accession>W1PZM0</accession>
<proteinExistence type="predicted"/>
<organism evidence="2 3">
    <name type="scientific">Amborella trichopoda</name>
    <dbReference type="NCBI Taxonomy" id="13333"/>
    <lineage>
        <taxon>Eukaryota</taxon>
        <taxon>Viridiplantae</taxon>
        <taxon>Streptophyta</taxon>
        <taxon>Embryophyta</taxon>
        <taxon>Tracheophyta</taxon>
        <taxon>Spermatophyta</taxon>
        <taxon>Magnoliopsida</taxon>
        <taxon>Amborellales</taxon>
        <taxon>Amborellaceae</taxon>
        <taxon>Amborella</taxon>
    </lineage>
</organism>
<dbReference type="Gramene" id="ERN13848">
    <property type="protein sequence ID" value="ERN13848"/>
    <property type="gene ID" value="AMTR_s00049p00229660"/>
</dbReference>
<dbReference type="Gene3D" id="3.90.1640.10">
    <property type="entry name" value="inorganic pyrophosphatase (n-terminal core)"/>
    <property type="match status" value="2"/>
</dbReference>
<feature type="region of interest" description="Disordered" evidence="1">
    <location>
        <begin position="1"/>
        <end position="96"/>
    </location>
</feature>
<feature type="compositionally biased region" description="Basic and acidic residues" evidence="1">
    <location>
        <begin position="67"/>
        <end position="82"/>
    </location>
</feature>
<sequence length="612" mass="68751">MRSAFPSPHPHLAPPMDRLTKPSAPTRPSATSRRTNPPEPISVPTAEPSVDLTELMDDWFFGTGSSDRTHTNLETSSKRREDYEVEETSGGSSSGKLTEEWLEEARRMVASSPSRLASPSRTVGSPRFVTAREVCSASILDRRDPLSRSARRHRALEGFSKEILSKSAKHNRNKSEGRANIEKSQASAVKQWFNNIIKPNDLHNQSPFDEEHSQNGPNMGVQSKQPRRRSRFQDELASTAREITSKRSFKNLKEDQVLSPPKNLVESLNRRSISSSTCSIDRIQCDEEEEKQDDVVSIPLEDVACLNSFLKKQRRRIEKISRGEMAVQAKILLSGSSNGASSMVAAICYAWLLQNEEKEKEEIGVIVPVMNMKRGRMWKHREAARLFHDTGIDAMSLLFSNEVDLESLVLARRLSILVIGQDVLKPNSEVVSPCTLLTDNYCEHAYELLQAPYLKKLMLAGILLDTQNLNASAKLSMNRDAEAVQLLLVGMGPNYRNSLYDRLTRAKLDNSFQEILLYNYGDLVDGDEEENRDMEHRDSVRKLHSSSQQSHSSTQTERKVEMSHPKAVDVKNVKACVLPSKMDLPKPAPTKTNDAGGKNKFFLAKWFGFGSK</sequence>
<evidence type="ECO:0000313" key="2">
    <source>
        <dbReference type="EMBL" id="ERN13848.1"/>
    </source>
</evidence>
<dbReference type="STRING" id="13333.W1PZM0"/>
<dbReference type="EMBL" id="KI392567">
    <property type="protein sequence ID" value="ERN13848.1"/>
    <property type="molecule type" value="Genomic_DNA"/>
</dbReference>
<dbReference type="Proteomes" id="UP000017836">
    <property type="component" value="Unassembled WGS sequence"/>
</dbReference>
<dbReference type="GO" id="GO:0004309">
    <property type="term" value="F:exopolyphosphatase activity"/>
    <property type="evidence" value="ECO:0000318"/>
    <property type="project" value="GO_Central"/>
</dbReference>
<protein>
    <recommendedName>
        <fullName evidence="4">DHHA2 domain-containing protein</fullName>
    </recommendedName>
</protein>
<evidence type="ECO:0000313" key="3">
    <source>
        <dbReference type="Proteomes" id="UP000017836"/>
    </source>
</evidence>
<dbReference type="GO" id="GO:0005737">
    <property type="term" value="C:cytoplasm"/>
    <property type="evidence" value="ECO:0000318"/>
    <property type="project" value="GO_Central"/>
</dbReference>
<gene>
    <name evidence="2" type="ORF">AMTR_s00049p00229660</name>
</gene>
<feature type="region of interest" description="Disordered" evidence="1">
    <location>
        <begin position="529"/>
        <end position="566"/>
    </location>
</feature>
<dbReference type="AlphaFoldDB" id="W1PZM0"/>
<dbReference type="eggNOG" id="ENOG502QTMB">
    <property type="taxonomic scope" value="Eukaryota"/>
</dbReference>
<feature type="compositionally biased region" description="Low complexity" evidence="1">
    <location>
        <begin position="545"/>
        <end position="555"/>
    </location>
</feature>
<feature type="compositionally biased region" description="Polar residues" evidence="1">
    <location>
        <begin position="26"/>
        <end position="35"/>
    </location>
</feature>
<dbReference type="PANTHER" id="PTHR12112:SF39">
    <property type="entry name" value="EG:152A3.5 PROTEIN (FBGN0003116_PN PROTEIN)"/>
    <property type="match status" value="1"/>
</dbReference>
<evidence type="ECO:0000256" key="1">
    <source>
        <dbReference type="SAM" id="MobiDB-lite"/>
    </source>
</evidence>
<dbReference type="OMA" id="SKMTQEW"/>
<dbReference type="HOGENOM" id="CLU_038017_0_0_1"/>
<name>W1PZM0_AMBTC</name>
<feature type="region of interest" description="Disordered" evidence="1">
    <location>
        <begin position="199"/>
        <end position="240"/>
    </location>
</feature>
<dbReference type="PANTHER" id="PTHR12112">
    <property type="entry name" value="BNIP - RELATED"/>
    <property type="match status" value="1"/>
</dbReference>
<reference evidence="3" key="1">
    <citation type="journal article" date="2013" name="Science">
        <title>The Amborella genome and the evolution of flowering plants.</title>
        <authorList>
            <consortium name="Amborella Genome Project"/>
        </authorList>
    </citation>
    <scope>NUCLEOTIDE SEQUENCE [LARGE SCALE GENOMIC DNA]</scope>
</reference>
<feature type="compositionally biased region" description="Basic and acidic residues" evidence="1">
    <location>
        <begin position="556"/>
        <end position="566"/>
    </location>
</feature>
<evidence type="ECO:0008006" key="4">
    <source>
        <dbReference type="Google" id="ProtNLM"/>
    </source>
</evidence>
<dbReference type="OrthoDB" id="374045at2759"/>